<sequence>MYWGMGAYGRKKKLTAPRSVVVKPFEKRRATFYVPKNALTMKEWLKHIQLIYNNQKIDYIEFSDDSHEFDIDDIKEVFGNITDVYIENTGCFTFNQMILEKFFPIEKLFIKNSSFQNSKIPESILSQNFLRLDIGVIDDDETITMTLDDLLLLNSKVANIENLQMTPKHFNKFIKLWQKGSNPRLEYLSIGYPNVEGSRDFDNILNGIKYNKFRSSENMFQSAGLLEPEVIDGMNIHRYDGTKATIGFGRDNWSMAVWMDHCIA</sequence>
<dbReference type="FunCoup" id="G0N0E5">
    <property type="interactions" value="1049"/>
</dbReference>
<keyword evidence="3" id="KW-1185">Reference proteome</keyword>
<evidence type="ECO:0000313" key="2">
    <source>
        <dbReference type="EMBL" id="EGT48958.1"/>
    </source>
</evidence>
<reference evidence="3" key="1">
    <citation type="submission" date="2011-07" db="EMBL/GenBank/DDBJ databases">
        <authorList>
            <consortium name="Caenorhabditis brenneri Sequencing and Analysis Consortium"/>
            <person name="Wilson R.K."/>
        </authorList>
    </citation>
    <scope>NUCLEOTIDE SEQUENCE [LARGE SCALE GENOMIC DNA]</scope>
    <source>
        <strain evidence="3">PB2801</strain>
    </source>
</reference>
<dbReference type="InParanoid" id="G0N0E5"/>
<accession>G0N0E5</accession>
<dbReference type="InterPro" id="IPR053222">
    <property type="entry name" value="Zygotic_Embryogenesis-Asso"/>
</dbReference>
<organism evidence="3">
    <name type="scientific">Caenorhabditis brenneri</name>
    <name type="common">Nematode worm</name>
    <dbReference type="NCBI Taxonomy" id="135651"/>
    <lineage>
        <taxon>Eukaryota</taxon>
        <taxon>Metazoa</taxon>
        <taxon>Ecdysozoa</taxon>
        <taxon>Nematoda</taxon>
        <taxon>Chromadorea</taxon>
        <taxon>Rhabditida</taxon>
        <taxon>Rhabditina</taxon>
        <taxon>Rhabditomorpha</taxon>
        <taxon>Rhabditoidea</taxon>
        <taxon>Rhabditidae</taxon>
        <taxon>Peloderinae</taxon>
        <taxon>Caenorhabditis</taxon>
    </lineage>
</organism>
<evidence type="ECO:0000259" key="1">
    <source>
        <dbReference type="Pfam" id="PF07735"/>
    </source>
</evidence>
<dbReference type="PANTHER" id="PTHR22899:SF0">
    <property type="entry name" value="F-BOX ASSOCIATED DOMAIN-CONTAINING PROTEIN-RELATED"/>
    <property type="match status" value="1"/>
</dbReference>
<dbReference type="Pfam" id="PF07735">
    <property type="entry name" value="FBA_2"/>
    <property type="match status" value="1"/>
</dbReference>
<dbReference type="EMBL" id="GL379824">
    <property type="protein sequence ID" value="EGT48958.1"/>
    <property type="molecule type" value="Genomic_DNA"/>
</dbReference>
<dbReference type="InterPro" id="IPR012885">
    <property type="entry name" value="F-box_Sdz-33"/>
</dbReference>
<dbReference type="HOGENOM" id="CLU_028840_1_2_1"/>
<dbReference type="OMA" id="GMNIHRY"/>
<proteinExistence type="predicted"/>
<dbReference type="Proteomes" id="UP000008068">
    <property type="component" value="Unassembled WGS sequence"/>
</dbReference>
<name>G0N0E5_CAEBE</name>
<dbReference type="AlphaFoldDB" id="G0N0E5"/>
<evidence type="ECO:0000313" key="3">
    <source>
        <dbReference type="Proteomes" id="UP000008068"/>
    </source>
</evidence>
<feature type="domain" description="Sdz-33 F-box" evidence="1">
    <location>
        <begin position="121"/>
        <end position="190"/>
    </location>
</feature>
<dbReference type="PANTHER" id="PTHR22899">
    <property type="entry name" value="CYCLIN-RELATED F-BOX FAMILY"/>
    <property type="match status" value="1"/>
</dbReference>
<protein>
    <recommendedName>
        <fullName evidence="1">Sdz-33 F-box domain-containing protein</fullName>
    </recommendedName>
</protein>
<gene>
    <name evidence="2" type="ORF">CAEBREN_13650</name>
</gene>